<dbReference type="Proteomes" id="UP000247832">
    <property type="component" value="Unassembled WGS sequence"/>
</dbReference>
<protein>
    <recommendedName>
        <fullName evidence="4">DUF4389 domain-containing protein</fullName>
    </recommendedName>
</protein>
<feature type="transmembrane region" description="Helical" evidence="1">
    <location>
        <begin position="145"/>
        <end position="174"/>
    </location>
</feature>
<dbReference type="RefSeq" id="WP_110501619.1">
    <property type="nucleotide sequence ID" value="NZ_QJVD01000015.1"/>
</dbReference>
<accession>A0A2V5L4K5</accession>
<keyword evidence="1" id="KW-0472">Membrane</keyword>
<dbReference type="OrthoDB" id="156718at2"/>
<dbReference type="Pfam" id="PF14333">
    <property type="entry name" value="DUF4389"/>
    <property type="match status" value="1"/>
</dbReference>
<keyword evidence="3" id="KW-1185">Reference proteome</keyword>
<comment type="caution">
    <text evidence="2">The sequence shown here is derived from an EMBL/GenBank/DDBJ whole genome shotgun (WGS) entry which is preliminary data.</text>
</comment>
<keyword evidence="1" id="KW-1133">Transmembrane helix</keyword>
<keyword evidence="1" id="KW-0812">Transmembrane</keyword>
<feature type="transmembrane region" description="Helical" evidence="1">
    <location>
        <begin position="119"/>
        <end position="139"/>
    </location>
</feature>
<evidence type="ECO:0008006" key="4">
    <source>
        <dbReference type="Google" id="ProtNLM"/>
    </source>
</evidence>
<name>A0A2V5L4K5_9MICC</name>
<organism evidence="2 3">
    <name type="scientific">Arthrobacter livingstonensis</name>
    <dbReference type="NCBI Taxonomy" id="670078"/>
    <lineage>
        <taxon>Bacteria</taxon>
        <taxon>Bacillati</taxon>
        <taxon>Actinomycetota</taxon>
        <taxon>Actinomycetes</taxon>
        <taxon>Micrococcales</taxon>
        <taxon>Micrococcaceae</taxon>
        <taxon>Arthrobacter</taxon>
    </lineage>
</organism>
<feature type="transmembrane region" description="Helical" evidence="1">
    <location>
        <begin position="26"/>
        <end position="52"/>
    </location>
</feature>
<dbReference type="EMBL" id="QJVD01000015">
    <property type="protein sequence ID" value="PYI66401.1"/>
    <property type="molecule type" value="Genomic_DNA"/>
</dbReference>
<reference evidence="2 3" key="1">
    <citation type="submission" date="2018-05" db="EMBL/GenBank/DDBJ databases">
        <title>Genetic diversity of glacier-inhabiting Cryobacterium bacteria in China and description of Cryobacterium mengkeensis sp. nov. and Arthrobacter glacialis sp. nov.</title>
        <authorList>
            <person name="Liu Q."/>
            <person name="Xin Y.-H."/>
        </authorList>
    </citation>
    <scope>NUCLEOTIDE SEQUENCE [LARGE SCALE GENOMIC DNA]</scope>
    <source>
        <strain evidence="2 3">LI2</strain>
    </source>
</reference>
<gene>
    <name evidence="2" type="ORF">CVV68_13940</name>
</gene>
<dbReference type="AlphaFoldDB" id="A0A2V5L4K5"/>
<evidence type="ECO:0000313" key="3">
    <source>
        <dbReference type="Proteomes" id="UP000247832"/>
    </source>
</evidence>
<dbReference type="InterPro" id="IPR025498">
    <property type="entry name" value="DUF4389"/>
</dbReference>
<evidence type="ECO:0000313" key="2">
    <source>
        <dbReference type="EMBL" id="PYI66401.1"/>
    </source>
</evidence>
<sequence>MPAQLTGQLEPGLSRWKWLVKWFLAIPHYAVLAVLWVAFLVVTFAAGVAILFTGRYPAALFQFAVGVLRWNWRVSFYAYGVLGTDEYPPFTLARTAYPADFFVACPESLSHWQILLKSWLFALPQLLVVSLLTGGAWASASASGISLVGVLVLVAAVVLLFTGVYRVGVFNLLMGINRLALRTMAYVALMTDKYPPFRLGQGPFDPPADALNPGSA</sequence>
<evidence type="ECO:0000256" key="1">
    <source>
        <dbReference type="SAM" id="Phobius"/>
    </source>
</evidence>
<proteinExistence type="predicted"/>